<dbReference type="Proteomes" id="UP000553776">
    <property type="component" value="Unassembled WGS sequence"/>
</dbReference>
<accession>A0A841U7G9</accession>
<organism evidence="4 5">
    <name type="scientific">Cohnella xylanilytica</name>
    <dbReference type="NCBI Taxonomy" id="557555"/>
    <lineage>
        <taxon>Bacteria</taxon>
        <taxon>Bacillati</taxon>
        <taxon>Bacillota</taxon>
        <taxon>Bacilli</taxon>
        <taxon>Bacillales</taxon>
        <taxon>Paenibacillaceae</taxon>
        <taxon>Cohnella</taxon>
    </lineage>
</organism>
<evidence type="ECO:0000259" key="3">
    <source>
        <dbReference type="PROSITE" id="PS50008"/>
    </source>
</evidence>
<dbReference type="GO" id="GO:0006629">
    <property type="term" value="P:lipid metabolic process"/>
    <property type="evidence" value="ECO:0007669"/>
    <property type="project" value="InterPro"/>
</dbReference>
<dbReference type="PANTHER" id="PTHR43649:SF17">
    <property type="entry name" value="ABC TRANSPORTER SOLUTE BINDING PROTEIN-SUGAR TRANSPORT"/>
    <property type="match status" value="1"/>
</dbReference>
<dbReference type="AlphaFoldDB" id="A0A841U7G9"/>
<keyword evidence="5" id="KW-1185">Reference proteome</keyword>
<dbReference type="SUPFAM" id="SSF53850">
    <property type="entry name" value="Periplasmic binding protein-like II"/>
    <property type="match status" value="1"/>
</dbReference>
<feature type="compositionally biased region" description="Low complexity" evidence="1">
    <location>
        <begin position="32"/>
        <end position="60"/>
    </location>
</feature>
<dbReference type="InterPro" id="IPR022627">
    <property type="entry name" value="DUF3502"/>
</dbReference>
<comment type="caution">
    <text evidence="4">The sequence shown here is derived from an EMBL/GenBank/DDBJ whole genome shotgun (WGS) entry which is preliminary data.</text>
</comment>
<dbReference type="GO" id="GO:0035556">
    <property type="term" value="P:intracellular signal transduction"/>
    <property type="evidence" value="ECO:0007669"/>
    <property type="project" value="InterPro"/>
</dbReference>
<dbReference type="InterPro" id="IPR006059">
    <property type="entry name" value="SBP"/>
</dbReference>
<evidence type="ECO:0000256" key="2">
    <source>
        <dbReference type="SAM" id="SignalP"/>
    </source>
</evidence>
<feature type="domain" description="PI-PLC Y-box" evidence="3">
    <location>
        <begin position="405"/>
        <end position="467"/>
    </location>
</feature>
<sequence>MVWGTKKAYPAFVVLCTLGLVLAGCGANNENGSSPSASASPSASPSASGSAPASGSASPSAASKLEEVELTLYYPGTPQKDEQVVEQAINEYLKDKINAKVDLNPIDWGAWDSKMNLMISSSQPADIIFTAAWNGFTVNVGKGAFLDITDLIDQYGKEMKAELNPAFLSGSKINGRNYAVPTNKELAATRGLLLRKDIVEKYGMDLSSIKTVADLEPMLKTVKEKEPGMTPFYVSSDSGLLTNLNFDSLGDNSVPGVLHKLGTETTILNEPATPEFKEAAALSRKWYQAGYINKDAATTKVKPDEMMKAGKVFGYTAALKPGAAEEVMRSVGVPLVQVELTEPTITTGDTTGSMLAISRTSKNPERAMMLINLLHTDKTLNNLVNYGIEGKHYVKVEGSDNVIRYPDGVDAATSTYSPGTNWQLGNQFLNYLFDTENPKKWELFKAFNDSAKPSIALGFSFNSDSVKSEVAACVNVYKEYFGTLNAGIVDPEKYIPQFLDKLKASGVEKVIAEKQKQFDEWLKTKG</sequence>
<evidence type="ECO:0000256" key="1">
    <source>
        <dbReference type="SAM" id="MobiDB-lite"/>
    </source>
</evidence>
<name>A0A841U7G9_9BACL</name>
<dbReference type="PANTHER" id="PTHR43649">
    <property type="entry name" value="ARABINOSE-BINDING PROTEIN-RELATED"/>
    <property type="match status" value="1"/>
</dbReference>
<dbReference type="EMBL" id="JACJVR010000084">
    <property type="protein sequence ID" value="MBB6694024.1"/>
    <property type="molecule type" value="Genomic_DNA"/>
</dbReference>
<dbReference type="GO" id="GO:0004435">
    <property type="term" value="F:phosphatidylinositol-4,5-bisphosphate phospholipase C activity"/>
    <property type="evidence" value="ECO:0007669"/>
    <property type="project" value="InterPro"/>
</dbReference>
<reference evidence="4 5" key="1">
    <citation type="submission" date="2020-08" db="EMBL/GenBank/DDBJ databases">
        <title>Cohnella phylogeny.</title>
        <authorList>
            <person name="Dunlap C."/>
        </authorList>
    </citation>
    <scope>NUCLEOTIDE SEQUENCE [LARGE SCALE GENOMIC DNA]</scope>
    <source>
        <strain evidence="4 5">DSM 25239</strain>
    </source>
</reference>
<proteinExistence type="predicted"/>
<dbReference type="PROSITE" id="PS50008">
    <property type="entry name" value="PIPLC_Y_DOMAIN"/>
    <property type="match status" value="1"/>
</dbReference>
<dbReference type="InterPro" id="IPR001711">
    <property type="entry name" value="PLipase_C_Pinositol-sp_Y"/>
</dbReference>
<feature type="region of interest" description="Disordered" evidence="1">
    <location>
        <begin position="31"/>
        <end position="60"/>
    </location>
</feature>
<gene>
    <name evidence="4" type="ORF">H7B90_21725</name>
</gene>
<dbReference type="Pfam" id="PF12010">
    <property type="entry name" value="DUF3502"/>
    <property type="match status" value="1"/>
</dbReference>
<evidence type="ECO:0000313" key="5">
    <source>
        <dbReference type="Proteomes" id="UP000553776"/>
    </source>
</evidence>
<evidence type="ECO:0000313" key="4">
    <source>
        <dbReference type="EMBL" id="MBB6694024.1"/>
    </source>
</evidence>
<dbReference type="Pfam" id="PF01547">
    <property type="entry name" value="SBP_bac_1"/>
    <property type="match status" value="1"/>
</dbReference>
<dbReference type="PROSITE" id="PS51257">
    <property type="entry name" value="PROKAR_LIPOPROTEIN"/>
    <property type="match status" value="1"/>
</dbReference>
<dbReference type="InterPro" id="IPR050490">
    <property type="entry name" value="Bact_solute-bd_prot1"/>
</dbReference>
<feature type="chain" id="PRO_5039073307" evidence="2">
    <location>
        <begin position="24"/>
        <end position="526"/>
    </location>
</feature>
<dbReference type="RefSeq" id="WP_185138000.1">
    <property type="nucleotide sequence ID" value="NZ_JACJVR010000084.1"/>
</dbReference>
<dbReference type="Gene3D" id="3.40.190.10">
    <property type="entry name" value="Periplasmic binding protein-like II"/>
    <property type="match status" value="2"/>
</dbReference>
<feature type="signal peptide" evidence="2">
    <location>
        <begin position="1"/>
        <end position="23"/>
    </location>
</feature>
<protein>
    <submittedName>
        <fullName evidence="4">ABC transporter substrate-binding protein</fullName>
    </submittedName>
</protein>
<keyword evidence="2" id="KW-0732">Signal</keyword>